<dbReference type="PROSITE" id="PS00170">
    <property type="entry name" value="CSA_PPIASE_1"/>
    <property type="match status" value="1"/>
</dbReference>
<comment type="function">
    <text evidence="2">PPIases accelerate the folding of proteins. It catalyzes the cis-trans isomerization of proline imidic peptide bonds in oligopeptides.</text>
</comment>
<keyword evidence="7" id="KW-0677">Repeat</keyword>
<evidence type="ECO:0000256" key="6">
    <source>
        <dbReference type="ARBA" id="ARBA00022490"/>
    </source>
</evidence>
<evidence type="ECO:0000256" key="1">
    <source>
        <dbReference type="ARBA" id="ARBA00000971"/>
    </source>
</evidence>
<dbReference type="Pfam" id="PF00160">
    <property type="entry name" value="Pro_isomerase"/>
    <property type="match status" value="1"/>
</dbReference>
<evidence type="ECO:0000256" key="7">
    <source>
        <dbReference type="ARBA" id="ARBA00022737"/>
    </source>
</evidence>
<dbReference type="CDD" id="cd01926">
    <property type="entry name" value="cyclophilin_ABH_like"/>
    <property type="match status" value="1"/>
</dbReference>
<dbReference type="InterPro" id="IPR011990">
    <property type="entry name" value="TPR-like_helical_dom_sf"/>
</dbReference>
<keyword evidence="6" id="KW-0963">Cytoplasm</keyword>
<evidence type="ECO:0000256" key="11">
    <source>
        <dbReference type="SAM" id="Coils"/>
    </source>
</evidence>
<dbReference type="SMART" id="SM00028">
    <property type="entry name" value="TPR"/>
    <property type="match status" value="3"/>
</dbReference>
<evidence type="ECO:0000256" key="4">
    <source>
        <dbReference type="ARBA" id="ARBA00010898"/>
    </source>
</evidence>
<comment type="similarity">
    <text evidence="4">Belongs to the cyclophilin-type PPIase family. PPIase D subfamily.</text>
</comment>
<dbReference type="GO" id="GO:0005737">
    <property type="term" value="C:cytoplasm"/>
    <property type="evidence" value="ECO:0007669"/>
    <property type="project" value="UniProtKB-SubCell"/>
</dbReference>
<dbReference type="PANTHER" id="PTHR11071">
    <property type="entry name" value="PEPTIDYL-PROLYL CIS-TRANS ISOMERASE"/>
    <property type="match status" value="1"/>
</dbReference>
<gene>
    <name evidence="14" type="ORF">BDV96DRAFT_650441</name>
</gene>
<dbReference type="FunFam" id="2.40.100.10:FF:000009">
    <property type="entry name" value="Peptidyl-prolyl cis-trans isomerase D"/>
    <property type="match status" value="1"/>
</dbReference>
<evidence type="ECO:0000256" key="8">
    <source>
        <dbReference type="ARBA" id="ARBA00022803"/>
    </source>
</evidence>
<organism evidence="14 15">
    <name type="scientific">Lophiotrema nucula</name>
    <dbReference type="NCBI Taxonomy" id="690887"/>
    <lineage>
        <taxon>Eukaryota</taxon>
        <taxon>Fungi</taxon>
        <taxon>Dikarya</taxon>
        <taxon>Ascomycota</taxon>
        <taxon>Pezizomycotina</taxon>
        <taxon>Dothideomycetes</taxon>
        <taxon>Pleosporomycetidae</taxon>
        <taxon>Pleosporales</taxon>
        <taxon>Lophiotremataceae</taxon>
        <taxon>Lophiotrema</taxon>
    </lineage>
</organism>
<evidence type="ECO:0000256" key="3">
    <source>
        <dbReference type="ARBA" id="ARBA00004496"/>
    </source>
</evidence>
<dbReference type="PROSITE" id="PS50072">
    <property type="entry name" value="CSA_PPIASE_2"/>
    <property type="match status" value="1"/>
</dbReference>
<dbReference type="FunFam" id="1.25.40.10:FF:000029">
    <property type="entry name" value="peptidyl-prolyl cis-trans isomerase D"/>
    <property type="match status" value="1"/>
</dbReference>
<reference evidence="14" key="1">
    <citation type="journal article" date="2020" name="Stud. Mycol.">
        <title>101 Dothideomycetes genomes: a test case for predicting lifestyles and emergence of pathogens.</title>
        <authorList>
            <person name="Haridas S."/>
            <person name="Albert R."/>
            <person name="Binder M."/>
            <person name="Bloem J."/>
            <person name="Labutti K."/>
            <person name="Salamov A."/>
            <person name="Andreopoulos B."/>
            <person name="Baker S."/>
            <person name="Barry K."/>
            <person name="Bills G."/>
            <person name="Bluhm B."/>
            <person name="Cannon C."/>
            <person name="Castanera R."/>
            <person name="Culley D."/>
            <person name="Daum C."/>
            <person name="Ezra D."/>
            <person name="Gonzalez J."/>
            <person name="Henrissat B."/>
            <person name="Kuo A."/>
            <person name="Liang C."/>
            <person name="Lipzen A."/>
            <person name="Lutzoni F."/>
            <person name="Magnuson J."/>
            <person name="Mondo S."/>
            <person name="Nolan M."/>
            <person name="Ohm R."/>
            <person name="Pangilinan J."/>
            <person name="Park H.-J."/>
            <person name="Ramirez L."/>
            <person name="Alfaro M."/>
            <person name="Sun H."/>
            <person name="Tritt A."/>
            <person name="Yoshinaga Y."/>
            <person name="Zwiers L.-H."/>
            <person name="Turgeon B."/>
            <person name="Goodwin S."/>
            <person name="Spatafora J."/>
            <person name="Crous P."/>
            <person name="Grigoriev I."/>
        </authorList>
    </citation>
    <scope>NUCLEOTIDE SEQUENCE</scope>
    <source>
        <strain evidence="14">CBS 627.86</strain>
    </source>
</reference>
<dbReference type="AlphaFoldDB" id="A0A6A5YUN2"/>
<dbReference type="EC" id="5.2.1.8" evidence="5"/>
<dbReference type="EMBL" id="ML977336">
    <property type="protein sequence ID" value="KAF2110825.1"/>
    <property type="molecule type" value="Genomic_DNA"/>
</dbReference>
<comment type="catalytic activity">
    <reaction evidence="1">
        <text>[protein]-peptidylproline (omega=180) = [protein]-peptidylproline (omega=0)</text>
        <dbReference type="Rhea" id="RHEA:16237"/>
        <dbReference type="Rhea" id="RHEA-COMP:10747"/>
        <dbReference type="Rhea" id="RHEA-COMP:10748"/>
        <dbReference type="ChEBI" id="CHEBI:83833"/>
        <dbReference type="ChEBI" id="CHEBI:83834"/>
        <dbReference type="EC" id="5.2.1.8"/>
    </reaction>
</comment>
<evidence type="ECO:0000256" key="2">
    <source>
        <dbReference type="ARBA" id="ARBA00002388"/>
    </source>
</evidence>
<dbReference type="Gene3D" id="2.40.100.10">
    <property type="entry name" value="Cyclophilin-like"/>
    <property type="match status" value="1"/>
</dbReference>
<feature type="region of interest" description="Disordered" evidence="12">
    <location>
        <begin position="185"/>
        <end position="204"/>
    </location>
</feature>
<evidence type="ECO:0000256" key="10">
    <source>
        <dbReference type="ARBA" id="ARBA00023235"/>
    </source>
</evidence>
<dbReference type="GO" id="GO:0016018">
    <property type="term" value="F:cyclosporin A binding"/>
    <property type="evidence" value="ECO:0007669"/>
    <property type="project" value="TreeGrafter"/>
</dbReference>
<proteinExistence type="inferred from homology"/>
<evidence type="ECO:0000259" key="13">
    <source>
        <dbReference type="PROSITE" id="PS50072"/>
    </source>
</evidence>
<feature type="domain" description="PPIase cyclophilin-type" evidence="13">
    <location>
        <begin position="10"/>
        <end position="174"/>
    </location>
</feature>
<dbReference type="InterPro" id="IPR019734">
    <property type="entry name" value="TPR_rpt"/>
</dbReference>
<protein>
    <recommendedName>
        <fullName evidence="5">peptidylprolyl isomerase</fullName>
        <ecNumber evidence="5">5.2.1.8</ecNumber>
    </recommendedName>
</protein>
<keyword evidence="9" id="KW-0697">Rotamase</keyword>
<keyword evidence="15" id="KW-1185">Reference proteome</keyword>
<evidence type="ECO:0000256" key="5">
    <source>
        <dbReference type="ARBA" id="ARBA00013194"/>
    </source>
</evidence>
<dbReference type="Gene3D" id="1.25.40.10">
    <property type="entry name" value="Tetratricopeptide repeat domain"/>
    <property type="match status" value="1"/>
</dbReference>
<evidence type="ECO:0000313" key="14">
    <source>
        <dbReference type="EMBL" id="KAF2110825.1"/>
    </source>
</evidence>
<sequence length="375" mass="41187">MSGAKNPRVFFDIEIGGTKAGRVAFELYSDIVPKTAENFRALCTGEKGVGAAGKPLHYKGSTFHRVIKSFMIQGGDFTQGNGTGGESIYGEKFEDENFDRLHEKPFLLSMANAGPGTNGSQFFVTTVPTPHLDNKHVVFGEVIAGKSIVRQIENLKTQSGDKPYQEAVIADCGELTGEDYGKAKEKAPDATGDPYEDYPEDQTKQGEEWTGAEIVKIASELKDLGNSAFKAGDLKLGLAKYQKGLRYLHEYPTLLDNDPKELGEKLSSLKIILYSNSALLENKLGEHSAAADSATKALEGEGITDKDKAKAYFRRAQARIGRRNEEEALADLEEAKKYAPGDAAVLRELEGVKKRVKDRKDREKKAYKNAFNFDD</sequence>
<dbReference type="GO" id="GO:0042026">
    <property type="term" value="P:protein refolding"/>
    <property type="evidence" value="ECO:0007669"/>
    <property type="project" value="UniProtKB-ARBA"/>
</dbReference>
<dbReference type="PANTHER" id="PTHR11071:SF561">
    <property type="entry name" value="PEPTIDYL-PROLYL CIS-TRANS ISOMERASE D-RELATED"/>
    <property type="match status" value="1"/>
</dbReference>
<comment type="subcellular location">
    <subcellularLocation>
        <location evidence="3">Cytoplasm</location>
    </subcellularLocation>
</comment>
<keyword evidence="8" id="KW-0802">TPR repeat</keyword>
<name>A0A6A5YUN2_9PLEO</name>
<feature type="coiled-coil region" evidence="11">
    <location>
        <begin position="315"/>
        <end position="366"/>
    </location>
</feature>
<dbReference type="SUPFAM" id="SSF50891">
    <property type="entry name" value="Cyclophilin-like"/>
    <property type="match status" value="1"/>
</dbReference>
<dbReference type="InterPro" id="IPR029000">
    <property type="entry name" value="Cyclophilin-like_dom_sf"/>
</dbReference>
<evidence type="ECO:0000256" key="12">
    <source>
        <dbReference type="SAM" id="MobiDB-lite"/>
    </source>
</evidence>
<evidence type="ECO:0000313" key="15">
    <source>
        <dbReference type="Proteomes" id="UP000799770"/>
    </source>
</evidence>
<dbReference type="GO" id="GO:0051082">
    <property type="term" value="F:unfolded protein binding"/>
    <property type="evidence" value="ECO:0007669"/>
    <property type="project" value="UniProtKB-ARBA"/>
</dbReference>
<dbReference type="OrthoDB" id="193499at2759"/>
<dbReference type="InterPro" id="IPR002130">
    <property type="entry name" value="Cyclophilin-type_PPIase_dom"/>
</dbReference>
<dbReference type="InterPro" id="IPR020892">
    <property type="entry name" value="Cyclophilin-type_PPIase_CS"/>
</dbReference>
<accession>A0A6A5YUN2</accession>
<evidence type="ECO:0000256" key="9">
    <source>
        <dbReference type="ARBA" id="ARBA00023110"/>
    </source>
</evidence>
<dbReference type="SUPFAM" id="SSF48452">
    <property type="entry name" value="TPR-like"/>
    <property type="match status" value="1"/>
</dbReference>
<dbReference type="GO" id="GO:0003755">
    <property type="term" value="F:peptidyl-prolyl cis-trans isomerase activity"/>
    <property type="evidence" value="ECO:0007669"/>
    <property type="project" value="UniProtKB-KW"/>
</dbReference>
<keyword evidence="10 14" id="KW-0413">Isomerase</keyword>
<dbReference type="PRINTS" id="PR00153">
    <property type="entry name" value="CSAPPISMRASE"/>
</dbReference>
<keyword evidence="11" id="KW-0175">Coiled coil</keyword>
<dbReference type="Proteomes" id="UP000799770">
    <property type="component" value="Unassembled WGS sequence"/>
</dbReference>